<keyword evidence="6" id="KW-0378">Hydrolase</keyword>
<evidence type="ECO:0000256" key="3">
    <source>
        <dbReference type="ARBA" id="ARBA00022475"/>
    </source>
</evidence>
<dbReference type="PROSITE" id="PS50883">
    <property type="entry name" value="EAL"/>
    <property type="match status" value="1"/>
</dbReference>
<keyword evidence="8 10" id="KW-0472">Membrane</keyword>
<evidence type="ECO:0000256" key="2">
    <source>
        <dbReference type="ARBA" id="ARBA00012282"/>
    </source>
</evidence>
<dbReference type="RefSeq" id="WP_012907073.1">
    <property type="nucleotide sequence ID" value="NZ_CAJTBI010000062.1"/>
</dbReference>
<dbReference type="PANTHER" id="PTHR33121:SF81">
    <property type="entry name" value="CYCLIC DI-GMP PHOSPHODIESTERASE PDEB-RELATED"/>
    <property type="match status" value="1"/>
</dbReference>
<dbReference type="Gene3D" id="3.20.20.450">
    <property type="entry name" value="EAL domain"/>
    <property type="match status" value="1"/>
</dbReference>
<evidence type="ECO:0000256" key="4">
    <source>
        <dbReference type="ARBA" id="ARBA00022636"/>
    </source>
</evidence>
<evidence type="ECO:0000256" key="8">
    <source>
        <dbReference type="ARBA" id="ARBA00023136"/>
    </source>
</evidence>
<sequence>MKIKKSFLMLSIFIPLGIMISLAFVVSTLILKQDISISGKTLLRFSSDMSAVSWRATKKAALLVNRRCPDMLDALTRTRAFTPYIRDIGVLENGEMTCSFVSGEKRQPFSQLSGLTLPALLPERMILVAKRMAEGPDRPVILYAEKISAQKAVFTIVDSQYIQELMDILAAERSSVFRLTMGNGNAIVSGVDSGEKPFLTQRFTSANGDIHLRVETSFSTLSAWWLQNLLIFILLSLCFSFLFVLLYRRWRQKSLSLGREIERGIANNEFQVHYQPVFNVGRSACGGAEALLRWPQPHGRFISPDIFITAAENEGKIVALTRHLFDLIAKDVSRWKVPEGFYISVNIAPEHLISDDFVSDVMALKERLAKLGLILELTERSLIAEPAKVSAKLELLRSQQVEIAIDDFGTGYCSLSYLQQLPADYLKIDRTFINTIDTSGSDVPILDTIITLSQNLGLQVVAEGVSSKHQLRYILDQGVNYIQGYLYARPMSSADFMVWLDKDVQQQNRIVSE</sequence>
<evidence type="ECO:0000256" key="5">
    <source>
        <dbReference type="ARBA" id="ARBA00022692"/>
    </source>
</evidence>
<dbReference type="PANTHER" id="PTHR33121">
    <property type="entry name" value="CYCLIC DI-GMP PHOSPHODIESTERASE PDEF"/>
    <property type="match status" value="1"/>
</dbReference>
<dbReference type="GO" id="GO:0005886">
    <property type="term" value="C:plasma membrane"/>
    <property type="evidence" value="ECO:0007669"/>
    <property type="project" value="UniProtKB-SubCell"/>
</dbReference>
<gene>
    <name evidence="12" type="ORF">E2R62_11290</name>
</gene>
<dbReference type="Pfam" id="PF00563">
    <property type="entry name" value="EAL"/>
    <property type="match status" value="1"/>
</dbReference>
<dbReference type="InterPro" id="IPR050706">
    <property type="entry name" value="Cyclic-di-GMP_PDE-like"/>
</dbReference>
<dbReference type="CDD" id="cd01948">
    <property type="entry name" value="EAL"/>
    <property type="match status" value="1"/>
</dbReference>
<dbReference type="EC" id="3.1.4.52" evidence="2"/>
<protein>
    <recommendedName>
        <fullName evidence="2">cyclic-guanylate-specific phosphodiesterase</fullName>
        <ecNumber evidence="2">3.1.4.52</ecNumber>
    </recommendedName>
</protein>
<dbReference type="SMART" id="SM00052">
    <property type="entry name" value="EAL"/>
    <property type="match status" value="1"/>
</dbReference>
<evidence type="ECO:0000256" key="6">
    <source>
        <dbReference type="ARBA" id="ARBA00022801"/>
    </source>
</evidence>
<keyword evidence="5 10" id="KW-0812">Transmembrane</keyword>
<proteinExistence type="predicted"/>
<comment type="catalytic activity">
    <reaction evidence="9">
        <text>3',3'-c-di-GMP + H2O = 5'-phosphoguanylyl(3'-&gt;5')guanosine + H(+)</text>
        <dbReference type="Rhea" id="RHEA:24902"/>
        <dbReference type="ChEBI" id="CHEBI:15377"/>
        <dbReference type="ChEBI" id="CHEBI:15378"/>
        <dbReference type="ChEBI" id="CHEBI:58754"/>
        <dbReference type="ChEBI" id="CHEBI:58805"/>
        <dbReference type="EC" id="3.1.4.52"/>
    </reaction>
</comment>
<dbReference type="InterPro" id="IPR035919">
    <property type="entry name" value="EAL_sf"/>
</dbReference>
<dbReference type="InterPro" id="IPR024744">
    <property type="entry name" value="CSS-motif_dom"/>
</dbReference>
<accession>A0A482PP00</accession>
<evidence type="ECO:0000259" key="11">
    <source>
        <dbReference type="PROSITE" id="PS50883"/>
    </source>
</evidence>
<keyword evidence="7 10" id="KW-1133">Transmembrane helix</keyword>
<name>A0A482PP00_CITRO</name>
<keyword evidence="4" id="KW-0973">c-di-GMP</keyword>
<dbReference type="EMBL" id="CP038008">
    <property type="protein sequence ID" value="QBY29386.1"/>
    <property type="molecule type" value="Genomic_DNA"/>
</dbReference>
<feature type="transmembrane region" description="Helical" evidence="10">
    <location>
        <begin position="7"/>
        <end position="31"/>
    </location>
</feature>
<feature type="transmembrane region" description="Helical" evidence="10">
    <location>
        <begin position="224"/>
        <end position="247"/>
    </location>
</feature>
<evidence type="ECO:0000256" key="10">
    <source>
        <dbReference type="SAM" id="Phobius"/>
    </source>
</evidence>
<dbReference type="SUPFAM" id="SSF141868">
    <property type="entry name" value="EAL domain-like"/>
    <property type="match status" value="1"/>
</dbReference>
<keyword evidence="3" id="KW-1003">Cell membrane</keyword>
<dbReference type="OMA" id="HLQHPDF"/>
<dbReference type="AlphaFoldDB" id="A0A482PP00"/>
<reference evidence="12" key="1">
    <citation type="submission" date="2019-03" db="EMBL/GenBank/DDBJ databases">
        <title>Complete genome sequence of enteropathogenic Citrobacter rodentium strain DBS100.</title>
        <authorList>
            <person name="Popov G."/>
            <person name="Fiebig A."/>
            <person name="Shideler S."/>
            <person name="Coombes B."/>
            <person name="Savchenko A."/>
        </authorList>
    </citation>
    <scope>NUCLEOTIDE SEQUENCE</scope>
    <source>
        <strain evidence="12">DBS100</strain>
    </source>
</reference>
<evidence type="ECO:0000256" key="7">
    <source>
        <dbReference type="ARBA" id="ARBA00022989"/>
    </source>
</evidence>
<evidence type="ECO:0000313" key="12">
    <source>
        <dbReference type="EMBL" id="QBY29386.1"/>
    </source>
</evidence>
<evidence type="ECO:0000256" key="9">
    <source>
        <dbReference type="ARBA" id="ARBA00034290"/>
    </source>
</evidence>
<evidence type="ECO:0000256" key="1">
    <source>
        <dbReference type="ARBA" id="ARBA00004651"/>
    </source>
</evidence>
<comment type="subcellular location">
    <subcellularLocation>
        <location evidence="1">Cell membrane</location>
        <topology evidence="1">Multi-pass membrane protein</topology>
    </subcellularLocation>
</comment>
<dbReference type="Pfam" id="PF12792">
    <property type="entry name" value="CSS-motif"/>
    <property type="match status" value="1"/>
</dbReference>
<dbReference type="InterPro" id="IPR001633">
    <property type="entry name" value="EAL_dom"/>
</dbReference>
<organism evidence="12">
    <name type="scientific">Citrobacter rodentium</name>
    <dbReference type="NCBI Taxonomy" id="67825"/>
    <lineage>
        <taxon>Bacteria</taxon>
        <taxon>Pseudomonadati</taxon>
        <taxon>Pseudomonadota</taxon>
        <taxon>Gammaproteobacteria</taxon>
        <taxon>Enterobacterales</taxon>
        <taxon>Enterobacteriaceae</taxon>
        <taxon>Citrobacter</taxon>
    </lineage>
</organism>
<dbReference type="GO" id="GO:0071111">
    <property type="term" value="F:cyclic-guanylate-specific phosphodiesterase activity"/>
    <property type="evidence" value="ECO:0007669"/>
    <property type="project" value="UniProtKB-EC"/>
</dbReference>
<feature type="domain" description="EAL" evidence="11">
    <location>
        <begin position="254"/>
        <end position="504"/>
    </location>
</feature>